<dbReference type="EMBL" id="CP026538">
    <property type="protein sequence ID" value="QAZ68233.1"/>
    <property type="molecule type" value="Genomic_DNA"/>
</dbReference>
<dbReference type="InterPro" id="IPR004419">
    <property type="entry name" value="Pept_A31_hyd_express"/>
</dbReference>
<evidence type="ECO:0000313" key="8">
    <source>
        <dbReference type="EMBL" id="QAZ68233.1"/>
    </source>
</evidence>
<dbReference type="CDD" id="cd06062">
    <property type="entry name" value="H2MP_MemB-H2up"/>
    <property type="match status" value="1"/>
</dbReference>
<dbReference type="InterPro" id="IPR000671">
    <property type="entry name" value="Peptidase_A31"/>
</dbReference>
<keyword evidence="4 7" id="KW-0479">Metal-binding</keyword>
<feature type="binding site" evidence="7">
    <location>
        <position position="21"/>
    </location>
    <ligand>
        <name>Ni(2+)</name>
        <dbReference type="ChEBI" id="CHEBI:49786"/>
    </ligand>
</feature>
<dbReference type="OrthoDB" id="9792731at2"/>
<dbReference type="RefSeq" id="WP_129353527.1">
    <property type="nucleotide sequence ID" value="NZ_CP026538.1"/>
</dbReference>
<dbReference type="PRINTS" id="PR00446">
    <property type="entry name" value="HYDRGNUPTAKE"/>
</dbReference>
<dbReference type="KEGG" id="dcb:C3Y92_13775"/>
<evidence type="ECO:0000256" key="7">
    <source>
        <dbReference type="PIRSR" id="PIRSR604419-1"/>
    </source>
</evidence>
<evidence type="ECO:0000313" key="9">
    <source>
        <dbReference type="Proteomes" id="UP000293296"/>
    </source>
</evidence>
<dbReference type="GO" id="GO:0016485">
    <property type="term" value="P:protein processing"/>
    <property type="evidence" value="ECO:0007669"/>
    <property type="project" value="InterPro"/>
</dbReference>
<dbReference type="PANTHER" id="PTHR30302:SF1">
    <property type="entry name" value="HYDROGENASE 2 MATURATION PROTEASE"/>
    <property type="match status" value="1"/>
</dbReference>
<evidence type="ECO:0000256" key="1">
    <source>
        <dbReference type="ARBA" id="ARBA00006814"/>
    </source>
</evidence>
<gene>
    <name evidence="8" type="primary">hybD</name>
    <name evidence="8" type="ORF">C3Y92_13775</name>
</gene>
<proteinExistence type="inferred from homology"/>
<dbReference type="GO" id="GO:0046872">
    <property type="term" value="F:metal ion binding"/>
    <property type="evidence" value="ECO:0007669"/>
    <property type="project" value="UniProtKB-KW"/>
</dbReference>
<keyword evidence="2 7" id="KW-0533">Nickel</keyword>
<accession>A0A4P6HLZ9</accession>
<dbReference type="AlphaFoldDB" id="A0A4P6HLZ9"/>
<name>A0A4P6HLZ9_9BACT</name>
<keyword evidence="5" id="KW-0064">Aspartyl protease</keyword>
<dbReference type="Gene3D" id="3.40.50.1450">
    <property type="entry name" value="HybD-like"/>
    <property type="match status" value="1"/>
</dbReference>
<dbReference type="InterPro" id="IPR023430">
    <property type="entry name" value="Pept_HybD-like_dom_sf"/>
</dbReference>
<dbReference type="GO" id="GO:0008047">
    <property type="term" value="F:enzyme activator activity"/>
    <property type="evidence" value="ECO:0007669"/>
    <property type="project" value="InterPro"/>
</dbReference>
<dbReference type="Proteomes" id="UP000293296">
    <property type="component" value="Chromosome"/>
</dbReference>
<protein>
    <submittedName>
        <fullName evidence="8">HyaD/HybD family hydrogenase maturation endopeptidase</fullName>
    </submittedName>
</protein>
<keyword evidence="3" id="KW-0645">Protease</keyword>
<organism evidence="8 9">
    <name type="scientific">Solidesulfovibrio carbinolicus</name>
    <dbReference type="NCBI Taxonomy" id="296842"/>
    <lineage>
        <taxon>Bacteria</taxon>
        <taxon>Pseudomonadati</taxon>
        <taxon>Thermodesulfobacteriota</taxon>
        <taxon>Desulfovibrionia</taxon>
        <taxon>Desulfovibrionales</taxon>
        <taxon>Desulfovibrionaceae</taxon>
        <taxon>Solidesulfovibrio</taxon>
    </lineage>
</organism>
<comment type="similarity">
    <text evidence="1">Belongs to the peptidase A31 family.</text>
</comment>
<evidence type="ECO:0000256" key="3">
    <source>
        <dbReference type="ARBA" id="ARBA00022670"/>
    </source>
</evidence>
<dbReference type="NCBIfam" id="TIGR00140">
    <property type="entry name" value="hupD"/>
    <property type="match status" value="1"/>
</dbReference>
<dbReference type="NCBIfam" id="TIGR00072">
    <property type="entry name" value="hydrog_prot"/>
    <property type="match status" value="1"/>
</dbReference>
<feature type="binding site" evidence="7">
    <location>
        <position position="67"/>
    </location>
    <ligand>
        <name>Ni(2+)</name>
        <dbReference type="ChEBI" id="CHEBI:49786"/>
    </ligand>
</feature>
<sequence length="164" mass="17969">MTDSSRKILILGVGNILYADEGVGVRAVERLLETYDFSDNVTLMDGGNLGMRLMQPLMDSDYCIVLDAVLGGDQPGTIYRFTGEDLRKSLAFKDSMHQSDLVDTLIYCELVGKRPETVVIGMEPYDFKNMSIELTDIVADRLPAMLDIALKELAEAGGVATPKA</sequence>
<dbReference type="GO" id="GO:0004190">
    <property type="term" value="F:aspartic-type endopeptidase activity"/>
    <property type="evidence" value="ECO:0007669"/>
    <property type="project" value="UniProtKB-KW"/>
</dbReference>
<dbReference type="SUPFAM" id="SSF53163">
    <property type="entry name" value="HybD-like"/>
    <property type="match status" value="1"/>
</dbReference>
<evidence type="ECO:0000256" key="2">
    <source>
        <dbReference type="ARBA" id="ARBA00022596"/>
    </source>
</evidence>
<dbReference type="Pfam" id="PF01750">
    <property type="entry name" value="HycI"/>
    <property type="match status" value="1"/>
</dbReference>
<dbReference type="PANTHER" id="PTHR30302">
    <property type="entry name" value="HYDROGENASE 1 MATURATION PROTEASE"/>
    <property type="match status" value="1"/>
</dbReference>
<evidence type="ECO:0000256" key="5">
    <source>
        <dbReference type="ARBA" id="ARBA00022750"/>
    </source>
</evidence>
<evidence type="ECO:0000256" key="6">
    <source>
        <dbReference type="ARBA" id="ARBA00022801"/>
    </source>
</evidence>
<feature type="binding site" evidence="7">
    <location>
        <position position="97"/>
    </location>
    <ligand>
        <name>Ni(2+)</name>
        <dbReference type="ChEBI" id="CHEBI:49786"/>
    </ligand>
</feature>
<keyword evidence="6" id="KW-0378">Hydrolase</keyword>
<keyword evidence="9" id="KW-1185">Reference proteome</keyword>
<evidence type="ECO:0000256" key="4">
    <source>
        <dbReference type="ARBA" id="ARBA00022723"/>
    </source>
</evidence>
<reference evidence="8 9" key="1">
    <citation type="submission" date="2018-02" db="EMBL/GenBank/DDBJ databases">
        <title>Genome sequence of Desulfovibrio carbinolicus DSM 3852.</title>
        <authorList>
            <person name="Wilbanks E."/>
            <person name="Skennerton C.T."/>
            <person name="Orphan V.J."/>
        </authorList>
    </citation>
    <scope>NUCLEOTIDE SEQUENCE [LARGE SCALE GENOMIC DNA]</scope>
    <source>
        <strain evidence="8 9">DSM 3852</strain>
    </source>
</reference>